<evidence type="ECO:0000259" key="6">
    <source>
        <dbReference type="Pfam" id="PF04932"/>
    </source>
</evidence>
<feature type="transmembrane region" description="Helical" evidence="5">
    <location>
        <begin position="171"/>
        <end position="188"/>
    </location>
</feature>
<dbReference type="OrthoDB" id="8050531at2"/>
<name>A0A328ACJ9_9CAUL</name>
<keyword evidence="7" id="KW-0436">Ligase</keyword>
<feature type="transmembrane region" description="Helical" evidence="5">
    <location>
        <begin position="356"/>
        <end position="374"/>
    </location>
</feature>
<feature type="transmembrane region" description="Helical" evidence="5">
    <location>
        <begin position="380"/>
        <end position="399"/>
    </location>
</feature>
<gene>
    <name evidence="7" type="ORF">DJ018_14725</name>
</gene>
<dbReference type="InterPro" id="IPR051533">
    <property type="entry name" value="WaaL-like"/>
</dbReference>
<dbReference type="GO" id="GO:0016874">
    <property type="term" value="F:ligase activity"/>
    <property type="evidence" value="ECO:0007669"/>
    <property type="project" value="UniProtKB-KW"/>
</dbReference>
<dbReference type="PANTHER" id="PTHR37422:SF13">
    <property type="entry name" value="LIPOPOLYSACCHARIDE BIOSYNTHESIS PROTEIN PA4999-RELATED"/>
    <property type="match status" value="1"/>
</dbReference>
<keyword evidence="2 5" id="KW-0812">Transmembrane</keyword>
<feature type="transmembrane region" description="Helical" evidence="5">
    <location>
        <begin position="323"/>
        <end position="344"/>
    </location>
</feature>
<feature type="transmembrane region" description="Helical" evidence="5">
    <location>
        <begin position="67"/>
        <end position="85"/>
    </location>
</feature>
<feature type="transmembrane region" description="Helical" evidence="5">
    <location>
        <begin position="242"/>
        <end position="261"/>
    </location>
</feature>
<evidence type="ECO:0000313" key="8">
    <source>
        <dbReference type="Proteomes" id="UP000249725"/>
    </source>
</evidence>
<evidence type="ECO:0000256" key="5">
    <source>
        <dbReference type="SAM" id="Phobius"/>
    </source>
</evidence>
<keyword evidence="4 5" id="KW-0472">Membrane</keyword>
<feature type="transmembrane region" description="Helical" evidence="5">
    <location>
        <begin position="126"/>
        <end position="151"/>
    </location>
</feature>
<protein>
    <submittedName>
        <fullName evidence="7">O-antigen ligase family protein</fullName>
    </submittedName>
</protein>
<comment type="caution">
    <text evidence="7">The sequence shown here is derived from an EMBL/GenBank/DDBJ whole genome shotgun (WGS) entry which is preliminary data.</text>
</comment>
<dbReference type="InterPro" id="IPR007016">
    <property type="entry name" value="O-antigen_ligase-rel_domated"/>
</dbReference>
<keyword evidence="3 5" id="KW-1133">Transmembrane helix</keyword>
<evidence type="ECO:0000256" key="1">
    <source>
        <dbReference type="ARBA" id="ARBA00004141"/>
    </source>
</evidence>
<evidence type="ECO:0000313" key="7">
    <source>
        <dbReference type="EMBL" id="RAK52381.1"/>
    </source>
</evidence>
<dbReference type="Proteomes" id="UP000249725">
    <property type="component" value="Unassembled WGS sequence"/>
</dbReference>
<sequence length="404" mass="43343">MTPAQAPRTAADARDRLGAWCGWVMVGVAVLTPLFAWLGPLGFAPLMALAGLLCLPALRLSDEDRPALIVLLGALIWAAVSTTWSPYQPKHPQDGQAVKLAAELPLYFSAICGARRASPHLQRLALSVLAWGLVALGVLLAVESLTGGRIFYALHTRFYQPIRIDLAQVKIAQTSFVLALLWPVAVLGRVRSWRDAWLIAPIAAGTIMAGLAFKGDAPVIAVLLAALVALLASRWPRGLPIAAAMSVAALFLAMPLIVWSVRELADYTAIEEAVPLSWSWRMGYWSHAIDWILDAPARGWGLDSSRAMGPGIQLHPHNGPLQVWLELGLIGAVAAAAFWSLCLVRLSRPSPSLPAAATLASVAVYLLFACLNFGVWQEWWMGLGALIIALSGMVSARVTPRTST</sequence>
<evidence type="ECO:0000256" key="2">
    <source>
        <dbReference type="ARBA" id="ARBA00022692"/>
    </source>
</evidence>
<accession>A0A328ACJ9</accession>
<feature type="transmembrane region" description="Helical" evidence="5">
    <location>
        <begin position="43"/>
        <end position="60"/>
    </location>
</feature>
<dbReference type="EMBL" id="QFYR01000003">
    <property type="protein sequence ID" value="RAK52381.1"/>
    <property type="molecule type" value="Genomic_DNA"/>
</dbReference>
<dbReference type="RefSeq" id="WP_111515705.1">
    <property type="nucleotide sequence ID" value="NZ_QFYR01000003.1"/>
</dbReference>
<comment type="subcellular location">
    <subcellularLocation>
        <location evidence="1">Membrane</location>
        <topology evidence="1">Multi-pass membrane protein</topology>
    </subcellularLocation>
</comment>
<dbReference type="Pfam" id="PF04932">
    <property type="entry name" value="Wzy_C"/>
    <property type="match status" value="1"/>
</dbReference>
<reference evidence="8" key="1">
    <citation type="submission" date="2018-05" db="EMBL/GenBank/DDBJ databases">
        <authorList>
            <person name="Li X."/>
        </authorList>
    </citation>
    <scope>NUCLEOTIDE SEQUENCE [LARGE SCALE GENOMIC DNA]</scope>
    <source>
        <strain evidence="8">YIM 73061</strain>
    </source>
</reference>
<feature type="domain" description="O-antigen ligase-related" evidence="6">
    <location>
        <begin position="218"/>
        <end position="334"/>
    </location>
</feature>
<feature type="transmembrane region" description="Helical" evidence="5">
    <location>
        <begin position="17"/>
        <end position="37"/>
    </location>
</feature>
<dbReference type="GO" id="GO:0016020">
    <property type="term" value="C:membrane"/>
    <property type="evidence" value="ECO:0007669"/>
    <property type="project" value="UniProtKB-SubCell"/>
</dbReference>
<evidence type="ECO:0000256" key="3">
    <source>
        <dbReference type="ARBA" id="ARBA00022989"/>
    </source>
</evidence>
<evidence type="ECO:0000256" key="4">
    <source>
        <dbReference type="ARBA" id="ARBA00023136"/>
    </source>
</evidence>
<proteinExistence type="predicted"/>
<keyword evidence="8" id="KW-1185">Reference proteome</keyword>
<dbReference type="PANTHER" id="PTHR37422">
    <property type="entry name" value="TEICHURONIC ACID BIOSYNTHESIS PROTEIN TUAE"/>
    <property type="match status" value="1"/>
</dbReference>
<organism evidence="7 8">
    <name type="scientific">Phenylobacterium deserti</name>
    <dbReference type="NCBI Taxonomy" id="1914756"/>
    <lineage>
        <taxon>Bacteria</taxon>
        <taxon>Pseudomonadati</taxon>
        <taxon>Pseudomonadota</taxon>
        <taxon>Alphaproteobacteria</taxon>
        <taxon>Caulobacterales</taxon>
        <taxon>Caulobacteraceae</taxon>
        <taxon>Phenylobacterium</taxon>
    </lineage>
</organism>
<feature type="transmembrane region" description="Helical" evidence="5">
    <location>
        <begin position="195"/>
        <end position="213"/>
    </location>
</feature>
<dbReference type="AlphaFoldDB" id="A0A328ACJ9"/>